<evidence type="ECO:0000313" key="4">
    <source>
        <dbReference type="EMBL" id="OMJ26717.1"/>
    </source>
</evidence>
<dbReference type="InterPro" id="IPR028110">
    <property type="entry name" value="TMEM254"/>
</dbReference>
<dbReference type="AlphaFoldDB" id="A0A1R1YIF8"/>
<keyword evidence="5" id="KW-1185">Reference proteome</keyword>
<feature type="transmembrane region" description="Helical" evidence="2">
    <location>
        <begin position="196"/>
        <end position="220"/>
    </location>
</feature>
<dbReference type="Proteomes" id="UP000187429">
    <property type="component" value="Unassembled WGS sequence"/>
</dbReference>
<evidence type="ECO:0008006" key="6">
    <source>
        <dbReference type="Google" id="ProtNLM"/>
    </source>
</evidence>
<evidence type="ECO:0000313" key="5">
    <source>
        <dbReference type="Proteomes" id="UP000187429"/>
    </source>
</evidence>
<evidence type="ECO:0000256" key="2">
    <source>
        <dbReference type="SAM" id="Phobius"/>
    </source>
</evidence>
<feature type="transmembrane region" description="Helical" evidence="2">
    <location>
        <begin position="232"/>
        <end position="251"/>
    </location>
</feature>
<proteinExistence type="predicted"/>
<name>A0A1R1YIF8_9FUNG</name>
<dbReference type="OrthoDB" id="5674691at2759"/>
<evidence type="ECO:0000256" key="1">
    <source>
        <dbReference type="SAM" id="MobiDB-lite"/>
    </source>
</evidence>
<comment type="caution">
    <text evidence="4">The sequence shown here is derived from an EMBL/GenBank/DDBJ whole genome shotgun (WGS) entry which is preliminary data.</text>
</comment>
<keyword evidence="2" id="KW-1133">Transmembrane helix</keyword>
<feature type="transmembrane region" description="Helical" evidence="2">
    <location>
        <begin position="152"/>
        <end position="170"/>
    </location>
</feature>
<dbReference type="EMBL" id="LSSM01001396">
    <property type="protein sequence ID" value="OMJ26717.1"/>
    <property type="molecule type" value="Genomic_DNA"/>
</dbReference>
<protein>
    <recommendedName>
        <fullName evidence="6">Transmembrane protein</fullName>
    </recommendedName>
</protein>
<feature type="region of interest" description="Disordered" evidence="1">
    <location>
        <begin position="73"/>
        <end position="94"/>
    </location>
</feature>
<keyword evidence="2" id="KW-0472">Membrane</keyword>
<sequence length="264" mass="29692">MSGLKNRKKREAEAEEIAPTMAEINQKFENGLVYLARHFGKRENATKARITDIYDSSFTLEWDFVSEKEDISELDTDADTYEKPGESAGEEQLETEDMTFASRVPLKSKAELIKYISELSKEAQVALKIDSADDTLSEMSESSRMVSFTPPSAFRIVMILSFLGTIYYISANKDYRDNALLTFFNKYVIGHKTASFIFNVCLVGHTVEAAIAFLLCKFASSFFPAEINSADTVKWVVGTFLLGVNCFIPLLNKVFNAFKVHAQQ</sequence>
<gene>
    <name evidence="4" type="ORF">AYI69_g3873</name>
    <name evidence="3" type="ORF">AYI69_g8818</name>
</gene>
<reference evidence="5" key="1">
    <citation type="submission" date="2017-01" db="EMBL/GenBank/DDBJ databases">
        <authorList>
            <person name="Wang Y."/>
            <person name="White M."/>
            <person name="Kvist S."/>
            <person name="Moncalvo J.-M."/>
        </authorList>
    </citation>
    <scope>NUCLEOTIDE SEQUENCE [LARGE SCALE GENOMIC DNA]</scope>
    <source>
        <strain evidence="5">ID-206-W2</strain>
    </source>
</reference>
<keyword evidence="2" id="KW-0812">Transmembrane</keyword>
<accession>A0A1R1YIF8</accession>
<reference evidence="4" key="2">
    <citation type="submission" date="2017-01" db="EMBL/GenBank/DDBJ databases">
        <authorList>
            <person name="Mah S.A."/>
            <person name="Swanson W.J."/>
            <person name="Moy G.W."/>
            <person name="Vacquier V.D."/>
        </authorList>
    </citation>
    <scope>NUCLEOTIDE SEQUENCE [LARGE SCALE GENOMIC DNA]</scope>
    <source>
        <strain evidence="4">ID-206-W2</strain>
    </source>
</reference>
<dbReference type="Pfam" id="PF14934">
    <property type="entry name" value="TMEM254"/>
    <property type="match status" value="1"/>
</dbReference>
<evidence type="ECO:0000313" key="3">
    <source>
        <dbReference type="EMBL" id="OMJ13852.1"/>
    </source>
</evidence>
<organism evidence="4 5">
    <name type="scientific">Smittium culicis</name>
    <dbReference type="NCBI Taxonomy" id="133412"/>
    <lineage>
        <taxon>Eukaryota</taxon>
        <taxon>Fungi</taxon>
        <taxon>Fungi incertae sedis</taxon>
        <taxon>Zoopagomycota</taxon>
        <taxon>Kickxellomycotina</taxon>
        <taxon>Harpellomycetes</taxon>
        <taxon>Harpellales</taxon>
        <taxon>Legeriomycetaceae</taxon>
        <taxon>Smittium</taxon>
    </lineage>
</organism>
<dbReference type="EMBL" id="LSSM01004891">
    <property type="protein sequence ID" value="OMJ13852.1"/>
    <property type="molecule type" value="Genomic_DNA"/>
</dbReference>